<evidence type="ECO:0000313" key="1">
    <source>
        <dbReference type="EMBL" id="CAB4948722.1"/>
    </source>
</evidence>
<accession>A0A6J7K322</accession>
<sequence length="41" mass="4388">MATLPSLEIIETTALVVDVLPFVPDIQIIFLSLDNSAIAFG</sequence>
<organism evidence="1">
    <name type="scientific">freshwater metagenome</name>
    <dbReference type="NCBI Taxonomy" id="449393"/>
    <lineage>
        <taxon>unclassified sequences</taxon>
        <taxon>metagenomes</taxon>
        <taxon>ecological metagenomes</taxon>
    </lineage>
</organism>
<protein>
    <submittedName>
        <fullName evidence="1">Unannotated protein</fullName>
    </submittedName>
</protein>
<dbReference type="AlphaFoldDB" id="A0A6J7K322"/>
<reference evidence="1" key="1">
    <citation type="submission" date="2020-05" db="EMBL/GenBank/DDBJ databases">
        <authorList>
            <person name="Chiriac C."/>
            <person name="Salcher M."/>
            <person name="Ghai R."/>
            <person name="Kavagutti S V."/>
        </authorList>
    </citation>
    <scope>NUCLEOTIDE SEQUENCE</scope>
</reference>
<name>A0A6J7K322_9ZZZZ</name>
<gene>
    <name evidence="1" type="ORF">UFOPK3828_00252</name>
</gene>
<proteinExistence type="predicted"/>
<dbReference type="EMBL" id="CAFBNP010000026">
    <property type="protein sequence ID" value="CAB4948722.1"/>
    <property type="molecule type" value="Genomic_DNA"/>
</dbReference>